<dbReference type="EMBL" id="JASPKZ010001618">
    <property type="protein sequence ID" value="KAJ9597314.1"/>
    <property type="molecule type" value="Genomic_DNA"/>
</dbReference>
<keyword evidence="2" id="KW-1185">Reference proteome</keyword>
<organism evidence="1 2">
    <name type="scientific">Diploptera punctata</name>
    <name type="common">Pacific beetle cockroach</name>
    <dbReference type="NCBI Taxonomy" id="6984"/>
    <lineage>
        <taxon>Eukaryota</taxon>
        <taxon>Metazoa</taxon>
        <taxon>Ecdysozoa</taxon>
        <taxon>Arthropoda</taxon>
        <taxon>Hexapoda</taxon>
        <taxon>Insecta</taxon>
        <taxon>Pterygota</taxon>
        <taxon>Neoptera</taxon>
        <taxon>Polyneoptera</taxon>
        <taxon>Dictyoptera</taxon>
        <taxon>Blattodea</taxon>
        <taxon>Blaberoidea</taxon>
        <taxon>Blaberidae</taxon>
        <taxon>Diplopterinae</taxon>
        <taxon>Diploptera</taxon>
    </lineage>
</organism>
<evidence type="ECO:0000313" key="2">
    <source>
        <dbReference type="Proteomes" id="UP001233999"/>
    </source>
</evidence>
<gene>
    <name evidence="1" type="ORF">L9F63_011835</name>
</gene>
<reference evidence="1" key="2">
    <citation type="submission" date="2023-05" db="EMBL/GenBank/DDBJ databases">
        <authorList>
            <person name="Fouks B."/>
        </authorList>
    </citation>
    <scope>NUCLEOTIDE SEQUENCE</scope>
    <source>
        <strain evidence="1">Stay&amp;Tobe</strain>
        <tissue evidence="1">Testes</tissue>
    </source>
</reference>
<dbReference type="AlphaFoldDB" id="A0AAD8EPJ5"/>
<dbReference type="Proteomes" id="UP001233999">
    <property type="component" value="Unassembled WGS sequence"/>
</dbReference>
<name>A0AAD8EPJ5_DIPPU</name>
<evidence type="ECO:0000313" key="1">
    <source>
        <dbReference type="EMBL" id="KAJ9597314.1"/>
    </source>
</evidence>
<proteinExistence type="predicted"/>
<accession>A0AAD8EPJ5</accession>
<feature type="non-terminal residue" evidence="1">
    <location>
        <position position="1"/>
    </location>
</feature>
<sequence length="62" mass="7009">IIKTLKSHHNRHLSLCESFEIINCTVEQLTRGIGEVADAVIAKMSTVLSKNLDTKNYERLLL</sequence>
<protein>
    <submittedName>
        <fullName evidence="1">Uncharacterized protein</fullName>
    </submittedName>
</protein>
<reference evidence="1" key="1">
    <citation type="journal article" date="2023" name="IScience">
        <title>Live-bearing cockroach genome reveals convergent evolutionary mechanisms linked to viviparity in insects and beyond.</title>
        <authorList>
            <person name="Fouks B."/>
            <person name="Harrison M.C."/>
            <person name="Mikhailova A.A."/>
            <person name="Marchal E."/>
            <person name="English S."/>
            <person name="Carruthers M."/>
            <person name="Jennings E.C."/>
            <person name="Chiamaka E.L."/>
            <person name="Frigard R.A."/>
            <person name="Pippel M."/>
            <person name="Attardo G.M."/>
            <person name="Benoit J.B."/>
            <person name="Bornberg-Bauer E."/>
            <person name="Tobe S.S."/>
        </authorList>
    </citation>
    <scope>NUCLEOTIDE SEQUENCE</scope>
    <source>
        <strain evidence="1">Stay&amp;Tobe</strain>
    </source>
</reference>
<comment type="caution">
    <text evidence="1">The sequence shown here is derived from an EMBL/GenBank/DDBJ whole genome shotgun (WGS) entry which is preliminary data.</text>
</comment>